<reference evidence="4" key="1">
    <citation type="submission" date="2019-07" db="EMBL/GenBank/DDBJ databases">
        <title>Hyphodiscus hymeniophilus genome sequencing and assembly.</title>
        <authorList>
            <person name="Kramer G."/>
            <person name="Nodwell J."/>
        </authorList>
    </citation>
    <scope>NUCLEOTIDE SEQUENCE</scope>
    <source>
        <strain evidence="4">ATCC 34498</strain>
    </source>
</reference>
<sequence>MPLPILDLHKIDTSGPYVVETDVDIPLPTAPPNTEHQVSLIRANVYRPKDSFTDGKRYPVLVTYGPYGKDIPYSDFQPQSFSELNPKHRSVHSAWETPDPAYWTAQGYAIVRADERGTGQSPGKLDTMSVGTSEAFFDVVEWAAAQPWSTGKVGLLGISYYAGSQWRVAARRPKGLAAIVPWEGMSDYYRDRVRHGGILSNDFIAWWWNRQVGSNQYGLAGRTARKWGLDSHEGNLSAEELEANRADQTIDTAKNQFRDQEYFRSRDFNLSDIEVPVLSVANWGGILLHLRGNVVGYMRAGSKFKYLRFITGRHDLPFFYEEEVKVQQSFLDAFLKGEDNMGWSIAGKVPAVDLSLRKGDPGHNNAEAELATFPRRTENEWPIKRTIYVDYHLSKSLVLSPKKDSTAGTLRYEAPSGRLHFMSAPFEEELEITGHPSLTITTSLSTRDGSKPTDIDIFVTIHHYDSEGKEVFYTGTTGEPVPVVKGWLRVSRRALSKKKDEFSDLLVERDYLSTDVQKVELDTPYTVPIEIWPTQVVLAKGDKLGLVVASCDTEGSGLFTHTHKEDRSEEKLKGWNNIHFGGDFENFLRLPIIPRV</sequence>
<feature type="domain" description="Xaa-Pro dipeptidyl-peptidase C-terminal" evidence="3">
    <location>
        <begin position="328"/>
        <end position="589"/>
    </location>
</feature>
<evidence type="ECO:0000256" key="2">
    <source>
        <dbReference type="SAM" id="Coils"/>
    </source>
</evidence>
<dbReference type="Pfam" id="PF02129">
    <property type="entry name" value="Peptidase_S15"/>
    <property type="match status" value="1"/>
</dbReference>
<dbReference type="SUPFAM" id="SSF53474">
    <property type="entry name" value="alpha/beta-Hydrolases"/>
    <property type="match status" value="1"/>
</dbReference>
<dbReference type="InterPro" id="IPR008979">
    <property type="entry name" value="Galactose-bd-like_sf"/>
</dbReference>
<dbReference type="InterPro" id="IPR050585">
    <property type="entry name" value="Xaa-Pro_dipeptidyl-ppase/CocE"/>
</dbReference>
<proteinExistence type="predicted"/>
<dbReference type="EMBL" id="VNKQ01000008">
    <property type="protein sequence ID" value="KAG0649450.1"/>
    <property type="molecule type" value="Genomic_DNA"/>
</dbReference>
<dbReference type="InterPro" id="IPR005674">
    <property type="entry name" value="CocE/Ser_esterase"/>
</dbReference>
<dbReference type="Gene3D" id="2.60.120.260">
    <property type="entry name" value="Galactose-binding domain-like"/>
    <property type="match status" value="1"/>
</dbReference>
<dbReference type="AlphaFoldDB" id="A0A9P6VKU1"/>
<dbReference type="PANTHER" id="PTHR43056:SF10">
    <property type="entry name" value="COCE_NOND FAMILY, PUTATIVE (AFU_ORTHOLOGUE AFUA_7G00600)-RELATED"/>
    <property type="match status" value="1"/>
</dbReference>
<dbReference type="OrthoDB" id="416441at2759"/>
<dbReference type="PANTHER" id="PTHR43056">
    <property type="entry name" value="PEPTIDASE S9 PROLYL OLIGOPEPTIDASE"/>
    <property type="match status" value="1"/>
</dbReference>
<keyword evidence="5" id="KW-1185">Reference proteome</keyword>
<accession>A0A9P6VKU1</accession>
<dbReference type="InterPro" id="IPR000383">
    <property type="entry name" value="Xaa-Pro-like_dom"/>
</dbReference>
<keyword evidence="2" id="KW-0175">Coiled coil</keyword>
<organism evidence="4 5">
    <name type="scientific">Hyphodiscus hymeniophilus</name>
    <dbReference type="NCBI Taxonomy" id="353542"/>
    <lineage>
        <taxon>Eukaryota</taxon>
        <taxon>Fungi</taxon>
        <taxon>Dikarya</taxon>
        <taxon>Ascomycota</taxon>
        <taxon>Pezizomycotina</taxon>
        <taxon>Leotiomycetes</taxon>
        <taxon>Helotiales</taxon>
        <taxon>Hyphodiscaceae</taxon>
        <taxon>Hyphodiscus</taxon>
    </lineage>
</organism>
<dbReference type="SUPFAM" id="SSF49785">
    <property type="entry name" value="Galactose-binding domain-like"/>
    <property type="match status" value="1"/>
</dbReference>
<dbReference type="Gene3D" id="3.40.50.1820">
    <property type="entry name" value="alpha/beta hydrolase"/>
    <property type="match status" value="1"/>
</dbReference>
<dbReference type="NCBIfam" id="TIGR00976">
    <property type="entry name" value="CocE_NonD"/>
    <property type="match status" value="1"/>
</dbReference>
<keyword evidence="1" id="KW-0378">Hydrolase</keyword>
<dbReference type="InterPro" id="IPR013736">
    <property type="entry name" value="Xaa-Pro_dipept_C"/>
</dbReference>
<dbReference type="GO" id="GO:0008239">
    <property type="term" value="F:dipeptidyl-peptidase activity"/>
    <property type="evidence" value="ECO:0007669"/>
    <property type="project" value="InterPro"/>
</dbReference>
<evidence type="ECO:0000313" key="5">
    <source>
        <dbReference type="Proteomes" id="UP000785200"/>
    </source>
</evidence>
<dbReference type="Proteomes" id="UP000785200">
    <property type="component" value="Unassembled WGS sequence"/>
</dbReference>
<comment type="caution">
    <text evidence="4">The sequence shown here is derived from an EMBL/GenBank/DDBJ whole genome shotgun (WGS) entry which is preliminary data.</text>
</comment>
<dbReference type="Pfam" id="PF08530">
    <property type="entry name" value="PepX_C"/>
    <property type="match status" value="1"/>
</dbReference>
<evidence type="ECO:0000259" key="3">
    <source>
        <dbReference type="SMART" id="SM00939"/>
    </source>
</evidence>
<evidence type="ECO:0000313" key="4">
    <source>
        <dbReference type="EMBL" id="KAG0649450.1"/>
    </source>
</evidence>
<feature type="coiled-coil region" evidence="2">
    <location>
        <begin position="229"/>
        <end position="256"/>
    </location>
</feature>
<name>A0A9P6VKU1_9HELO</name>
<evidence type="ECO:0000256" key="1">
    <source>
        <dbReference type="ARBA" id="ARBA00022801"/>
    </source>
</evidence>
<dbReference type="SMART" id="SM00939">
    <property type="entry name" value="PepX_C"/>
    <property type="match status" value="1"/>
</dbReference>
<protein>
    <submittedName>
        <fullName evidence="4">Xaa-Pro dipeptidyl-peptidase</fullName>
    </submittedName>
</protein>
<dbReference type="Gene3D" id="1.10.3020.20">
    <property type="match status" value="1"/>
</dbReference>
<dbReference type="InterPro" id="IPR029058">
    <property type="entry name" value="AB_hydrolase_fold"/>
</dbReference>
<gene>
    <name evidence="4" type="ORF">D0Z07_4526</name>
</gene>